<protein>
    <submittedName>
        <fullName evidence="6">Aldehyde-activating protein</fullName>
    </submittedName>
</protein>
<comment type="caution">
    <text evidence="6">The sequence shown here is derived from an EMBL/GenBank/DDBJ whole genome shotgun (WGS) entry which is preliminary data.</text>
</comment>
<dbReference type="SUPFAM" id="SSF51316">
    <property type="entry name" value="Mss4-like"/>
    <property type="match status" value="1"/>
</dbReference>
<proteinExistence type="inferred from homology"/>
<dbReference type="EMBL" id="LDJL01000003">
    <property type="protein sequence ID" value="KRG71246.1"/>
    <property type="molecule type" value="Genomic_DNA"/>
</dbReference>
<evidence type="ECO:0000313" key="6">
    <source>
        <dbReference type="EMBL" id="KRG71246.1"/>
    </source>
</evidence>
<keyword evidence="4" id="KW-0456">Lyase</keyword>
<comment type="similarity">
    <text evidence="1">Belongs to the Gfa family.</text>
</comment>
<gene>
    <name evidence="6" type="ORF">ABB29_03040</name>
</gene>
<evidence type="ECO:0000256" key="1">
    <source>
        <dbReference type="ARBA" id="ARBA00005495"/>
    </source>
</evidence>
<dbReference type="GO" id="GO:0016846">
    <property type="term" value="F:carbon-sulfur lyase activity"/>
    <property type="evidence" value="ECO:0007669"/>
    <property type="project" value="InterPro"/>
</dbReference>
<dbReference type="Pfam" id="PF04828">
    <property type="entry name" value="GFA"/>
    <property type="match status" value="1"/>
</dbReference>
<dbReference type="PROSITE" id="PS51891">
    <property type="entry name" value="CENP_V_GFA"/>
    <property type="match status" value="1"/>
</dbReference>
<evidence type="ECO:0000259" key="5">
    <source>
        <dbReference type="PROSITE" id="PS51891"/>
    </source>
</evidence>
<evidence type="ECO:0000256" key="3">
    <source>
        <dbReference type="ARBA" id="ARBA00022833"/>
    </source>
</evidence>
<dbReference type="RefSeq" id="WP_057657152.1">
    <property type="nucleotide sequence ID" value="NZ_LDJL01000003.1"/>
</dbReference>
<dbReference type="InterPro" id="IPR006913">
    <property type="entry name" value="CENP-V/GFA"/>
</dbReference>
<keyword evidence="7" id="KW-1185">Reference proteome</keyword>
<evidence type="ECO:0000256" key="2">
    <source>
        <dbReference type="ARBA" id="ARBA00022723"/>
    </source>
</evidence>
<dbReference type="GO" id="GO:0046872">
    <property type="term" value="F:metal ion binding"/>
    <property type="evidence" value="ECO:0007669"/>
    <property type="project" value="UniProtKB-KW"/>
</dbReference>
<keyword evidence="2" id="KW-0479">Metal-binding</keyword>
<dbReference type="Proteomes" id="UP000052052">
    <property type="component" value="Unassembled WGS sequence"/>
</dbReference>
<dbReference type="PANTHER" id="PTHR33337:SF40">
    <property type="entry name" value="CENP-V_GFA DOMAIN-CONTAINING PROTEIN-RELATED"/>
    <property type="match status" value="1"/>
</dbReference>
<dbReference type="InterPro" id="IPR011057">
    <property type="entry name" value="Mss4-like_sf"/>
</dbReference>
<dbReference type="Gene3D" id="3.90.1590.10">
    <property type="entry name" value="glutathione-dependent formaldehyde- activating enzyme (gfa)"/>
    <property type="match status" value="1"/>
</dbReference>
<reference evidence="6 7" key="1">
    <citation type="submission" date="2015-05" db="EMBL/GenBank/DDBJ databases">
        <title>Genome sequencing and analysis of members of genus Stenotrophomonas.</title>
        <authorList>
            <person name="Patil P.P."/>
            <person name="Midha S."/>
            <person name="Patil P.B."/>
        </authorList>
    </citation>
    <scope>NUCLEOTIDE SEQUENCE [LARGE SCALE GENOMIC DNA]</scope>
    <source>
        <strain evidence="6 7">DSM 21858</strain>
    </source>
</reference>
<evidence type="ECO:0000313" key="7">
    <source>
        <dbReference type="Proteomes" id="UP000052052"/>
    </source>
</evidence>
<sequence length="138" mass="15387">MATGPQQDAHQGGCLCGQLRYRISAALEDIAHCHCRMCRKASGGIVTTWVTVPLAAVQWIHGTPRTFASSTHTTRYFCAGCGAQLALYTQRAADTIDITVATLDDAARHPANRHIWYDSRLPWLHLDEELPHEEQELY</sequence>
<dbReference type="PANTHER" id="PTHR33337">
    <property type="entry name" value="GFA DOMAIN-CONTAINING PROTEIN"/>
    <property type="match status" value="1"/>
</dbReference>
<dbReference type="AlphaFoldDB" id="A0A0R0CYL5"/>
<dbReference type="STRING" id="344882.ABB29_03040"/>
<dbReference type="OrthoDB" id="7765631at2"/>
<keyword evidence="3" id="KW-0862">Zinc</keyword>
<name>A0A0R0CYL5_9GAMM</name>
<feature type="domain" description="CENP-V/GFA" evidence="5">
    <location>
        <begin position="10"/>
        <end position="118"/>
    </location>
</feature>
<organism evidence="6 7">
    <name type="scientific">Pseudoxanthomonas dokdonensis</name>
    <dbReference type="NCBI Taxonomy" id="344882"/>
    <lineage>
        <taxon>Bacteria</taxon>
        <taxon>Pseudomonadati</taxon>
        <taxon>Pseudomonadota</taxon>
        <taxon>Gammaproteobacteria</taxon>
        <taxon>Lysobacterales</taxon>
        <taxon>Lysobacteraceae</taxon>
        <taxon>Pseudoxanthomonas</taxon>
    </lineage>
</organism>
<accession>A0A0R0CYL5</accession>
<evidence type="ECO:0000256" key="4">
    <source>
        <dbReference type="ARBA" id="ARBA00023239"/>
    </source>
</evidence>
<dbReference type="PATRIC" id="fig|344882.3.peg.1931"/>